<dbReference type="CTD" id="20320269"/>
<dbReference type="KEGG" id="ovi:T265_06087"/>
<evidence type="ECO:0000313" key="3">
    <source>
        <dbReference type="Proteomes" id="UP000054324"/>
    </source>
</evidence>
<dbReference type="Proteomes" id="UP000054324">
    <property type="component" value="Unassembled WGS sequence"/>
</dbReference>
<reference evidence="2 3" key="1">
    <citation type="submission" date="2013-11" db="EMBL/GenBank/DDBJ databases">
        <title>Opisthorchis viverrini - life in the bile duct.</title>
        <authorList>
            <person name="Young N.D."/>
            <person name="Nagarajan N."/>
            <person name="Lin S.J."/>
            <person name="Korhonen P.K."/>
            <person name="Jex A.R."/>
            <person name="Hall R.S."/>
            <person name="Safavi-Hemami H."/>
            <person name="Kaewkong W."/>
            <person name="Bertrand D."/>
            <person name="Gao S."/>
            <person name="Seet Q."/>
            <person name="Wongkham S."/>
            <person name="Teh B.T."/>
            <person name="Wongkham C."/>
            <person name="Intapan P.M."/>
            <person name="Maleewong W."/>
            <person name="Yang X."/>
            <person name="Hu M."/>
            <person name="Wang Z."/>
            <person name="Hofmann A."/>
            <person name="Sternberg P.W."/>
            <person name="Tan P."/>
            <person name="Wang J."/>
            <person name="Gasser R.B."/>
        </authorList>
    </citation>
    <scope>NUCLEOTIDE SEQUENCE [LARGE SCALE GENOMIC DNA]</scope>
</reference>
<evidence type="ECO:0000313" key="2">
    <source>
        <dbReference type="EMBL" id="KER26725.1"/>
    </source>
</evidence>
<dbReference type="GeneID" id="20320269"/>
<proteinExistence type="predicted"/>
<feature type="region of interest" description="Disordered" evidence="1">
    <location>
        <begin position="85"/>
        <end position="112"/>
    </location>
</feature>
<dbReference type="AlphaFoldDB" id="A0A074ZTL7"/>
<dbReference type="RefSeq" id="XP_009169529.1">
    <property type="nucleotide sequence ID" value="XM_009171265.1"/>
</dbReference>
<dbReference type="EMBL" id="KL596740">
    <property type="protein sequence ID" value="KER26725.1"/>
    <property type="molecule type" value="Genomic_DNA"/>
</dbReference>
<keyword evidence="3" id="KW-1185">Reference proteome</keyword>
<protein>
    <submittedName>
        <fullName evidence="2">Uncharacterized protein</fullName>
    </submittedName>
</protein>
<organism evidence="2 3">
    <name type="scientific">Opisthorchis viverrini</name>
    <name type="common">Southeast Asian liver fluke</name>
    <dbReference type="NCBI Taxonomy" id="6198"/>
    <lineage>
        <taxon>Eukaryota</taxon>
        <taxon>Metazoa</taxon>
        <taxon>Spiralia</taxon>
        <taxon>Lophotrochozoa</taxon>
        <taxon>Platyhelminthes</taxon>
        <taxon>Trematoda</taxon>
        <taxon>Digenea</taxon>
        <taxon>Opisthorchiida</taxon>
        <taxon>Opisthorchiata</taxon>
        <taxon>Opisthorchiidae</taxon>
        <taxon>Opisthorchis</taxon>
    </lineage>
</organism>
<gene>
    <name evidence="2" type="ORF">T265_06087</name>
</gene>
<name>A0A074ZTL7_OPIVI</name>
<accession>A0A074ZTL7</accession>
<sequence>MVQFERIVQQIGMNMSWRNLGSGGEFLVLSASGTSGLKCMVKRGEGIAANITDSRIDTQDQGICPSFPGRFCSCRPVAVVHLKGTSSTNTEAARKAHGQINRKPPQRTRRLL</sequence>
<evidence type="ECO:0000256" key="1">
    <source>
        <dbReference type="SAM" id="MobiDB-lite"/>
    </source>
</evidence>